<sequence length="215" mass="22278">MGNVLTTRVEVDASVVDAIRATAASSAAVPVAPQASSAGEVHAIRGLNEDWERYDCSSREAAFKSLQCQNVLAAMRKCGLDVSKVKVPGAVHLEAPKIVASPASLVTLADYQSANRCQLVCSMMGVALTGVLSANLDKAFPDTPLAEKNGKFAASVAVGGSASTLCSALCGSIDKRKLRQATDDFVLKGTYTHKVPTQEAAETAIDEIGATGRAP</sequence>
<reference evidence="1" key="1">
    <citation type="submission" date="2021-01" db="EMBL/GenBank/DDBJ databases">
        <authorList>
            <person name="Corre E."/>
            <person name="Pelletier E."/>
            <person name="Niang G."/>
            <person name="Scheremetjew M."/>
            <person name="Finn R."/>
            <person name="Kale V."/>
            <person name="Holt S."/>
            <person name="Cochrane G."/>
            <person name="Meng A."/>
            <person name="Brown T."/>
            <person name="Cohen L."/>
        </authorList>
    </citation>
    <scope>NUCLEOTIDE SEQUENCE</scope>
    <source>
        <strain evidence="1">CCMP1243</strain>
    </source>
</reference>
<dbReference type="EMBL" id="HBHJ01028851">
    <property type="protein sequence ID" value="CAD9708096.1"/>
    <property type="molecule type" value="Transcribed_RNA"/>
</dbReference>
<protein>
    <submittedName>
        <fullName evidence="1">Uncharacterized protein</fullName>
    </submittedName>
</protein>
<dbReference type="AlphaFoldDB" id="A0A7S2SS65"/>
<name>A0A7S2SS65_9STRA</name>
<proteinExistence type="predicted"/>
<organism evidence="1">
    <name type="scientific">Rhizochromulina marina</name>
    <dbReference type="NCBI Taxonomy" id="1034831"/>
    <lineage>
        <taxon>Eukaryota</taxon>
        <taxon>Sar</taxon>
        <taxon>Stramenopiles</taxon>
        <taxon>Ochrophyta</taxon>
        <taxon>Dictyochophyceae</taxon>
        <taxon>Rhizochromulinales</taxon>
        <taxon>Rhizochromulina</taxon>
    </lineage>
</organism>
<gene>
    <name evidence="1" type="ORF">RMAR1173_LOCUS19087</name>
</gene>
<accession>A0A7S2SS65</accession>
<evidence type="ECO:0000313" key="1">
    <source>
        <dbReference type="EMBL" id="CAD9708096.1"/>
    </source>
</evidence>